<dbReference type="InterPro" id="IPR036388">
    <property type="entry name" value="WH-like_DNA-bd_sf"/>
</dbReference>
<feature type="domain" description="RNA polymerase sigma factor 70 region 4 type 2" evidence="8">
    <location>
        <begin position="103"/>
        <end position="149"/>
    </location>
</feature>
<dbReference type="Gene3D" id="1.10.1740.10">
    <property type="match status" value="1"/>
</dbReference>
<evidence type="ECO:0000259" key="7">
    <source>
        <dbReference type="Pfam" id="PF04542"/>
    </source>
</evidence>
<keyword evidence="2" id="KW-0805">Transcription regulation</keyword>
<keyword evidence="5" id="KW-0804">Transcription</keyword>
<evidence type="ECO:0000313" key="9">
    <source>
        <dbReference type="EMBL" id="MCY1081652.1"/>
    </source>
</evidence>
<proteinExistence type="inferred from homology"/>
<keyword evidence="3" id="KW-0731">Sigma factor</keyword>
<dbReference type="EMBL" id="JAPNKA010000001">
    <property type="protein sequence ID" value="MCY1081652.1"/>
    <property type="molecule type" value="Genomic_DNA"/>
</dbReference>
<reference evidence="9 10" key="1">
    <citation type="submission" date="2022-11" db="EMBL/GenBank/DDBJ databases">
        <title>Minimal conservation of predation-associated metabolite biosynthetic gene clusters underscores biosynthetic potential of Myxococcota including descriptions for ten novel species: Archangium lansinium sp. nov., Myxococcus landrumus sp. nov., Nannocystis bai.</title>
        <authorList>
            <person name="Ahearne A."/>
            <person name="Stevens C."/>
            <person name="Phillips K."/>
        </authorList>
    </citation>
    <scope>NUCLEOTIDE SEQUENCE [LARGE SCALE GENOMIC DNA]</scope>
    <source>
        <strain evidence="9 10">MIWBW</strain>
    </source>
</reference>
<evidence type="ECO:0000256" key="1">
    <source>
        <dbReference type="ARBA" id="ARBA00010641"/>
    </source>
</evidence>
<evidence type="ECO:0000256" key="5">
    <source>
        <dbReference type="ARBA" id="ARBA00023163"/>
    </source>
</evidence>
<dbReference type="PANTHER" id="PTHR43133">
    <property type="entry name" value="RNA POLYMERASE ECF-TYPE SIGMA FACTO"/>
    <property type="match status" value="1"/>
</dbReference>
<dbReference type="Pfam" id="PF08281">
    <property type="entry name" value="Sigma70_r4_2"/>
    <property type="match status" value="1"/>
</dbReference>
<dbReference type="PANTHER" id="PTHR43133:SF8">
    <property type="entry name" value="RNA POLYMERASE SIGMA FACTOR HI_1459-RELATED"/>
    <property type="match status" value="1"/>
</dbReference>
<comment type="caution">
    <text evidence="9">The sequence shown here is derived from an EMBL/GenBank/DDBJ whole genome shotgun (WGS) entry which is preliminary data.</text>
</comment>
<dbReference type="InterPro" id="IPR013324">
    <property type="entry name" value="RNA_pol_sigma_r3/r4-like"/>
</dbReference>
<dbReference type="Proteomes" id="UP001207654">
    <property type="component" value="Unassembled WGS sequence"/>
</dbReference>
<evidence type="ECO:0000256" key="6">
    <source>
        <dbReference type="SAM" id="MobiDB-lite"/>
    </source>
</evidence>
<dbReference type="NCBIfam" id="TIGR02937">
    <property type="entry name" value="sigma70-ECF"/>
    <property type="match status" value="1"/>
</dbReference>
<accession>A0ABT4ALG6</accession>
<evidence type="ECO:0000256" key="3">
    <source>
        <dbReference type="ARBA" id="ARBA00023082"/>
    </source>
</evidence>
<keyword evidence="10" id="KW-1185">Reference proteome</keyword>
<dbReference type="InterPro" id="IPR013249">
    <property type="entry name" value="RNA_pol_sigma70_r4_t2"/>
</dbReference>
<sequence>MDDAGLAQLYAQYGFLVHRRCQQLLRRPEDAEDALQETFLRVKRYGAPRDGGATLAWLYTIAQRCCFDLMERGGREPPAEESQLAALEQRGEGSPEDADRRAMLGLALRQLDGKTRTIGVLHFLDGYTQEEVAEQTGYSRRTIGKKLQQFEQRIRQLWQSRASLEETR</sequence>
<dbReference type="InterPro" id="IPR014284">
    <property type="entry name" value="RNA_pol_sigma-70_dom"/>
</dbReference>
<dbReference type="InterPro" id="IPR013325">
    <property type="entry name" value="RNA_pol_sigma_r2"/>
</dbReference>
<dbReference type="RefSeq" id="WP_267540243.1">
    <property type="nucleotide sequence ID" value="NZ_JAPNKA010000001.1"/>
</dbReference>
<comment type="similarity">
    <text evidence="1">Belongs to the sigma-70 factor family. ECF subfamily.</text>
</comment>
<feature type="compositionally biased region" description="Basic and acidic residues" evidence="6">
    <location>
        <begin position="89"/>
        <end position="98"/>
    </location>
</feature>
<dbReference type="Gene3D" id="1.10.10.10">
    <property type="entry name" value="Winged helix-like DNA-binding domain superfamily/Winged helix DNA-binding domain"/>
    <property type="match status" value="1"/>
</dbReference>
<organism evidence="9 10">
    <name type="scientific">Archangium lansingense</name>
    <dbReference type="NCBI Taxonomy" id="2995310"/>
    <lineage>
        <taxon>Bacteria</taxon>
        <taxon>Pseudomonadati</taxon>
        <taxon>Myxococcota</taxon>
        <taxon>Myxococcia</taxon>
        <taxon>Myxococcales</taxon>
        <taxon>Cystobacterineae</taxon>
        <taxon>Archangiaceae</taxon>
        <taxon>Archangium</taxon>
    </lineage>
</organism>
<dbReference type="SUPFAM" id="SSF88946">
    <property type="entry name" value="Sigma2 domain of RNA polymerase sigma factors"/>
    <property type="match status" value="1"/>
</dbReference>
<dbReference type="InterPro" id="IPR039425">
    <property type="entry name" value="RNA_pol_sigma-70-like"/>
</dbReference>
<feature type="region of interest" description="Disordered" evidence="6">
    <location>
        <begin position="74"/>
        <end position="98"/>
    </location>
</feature>
<keyword evidence="4" id="KW-0238">DNA-binding</keyword>
<dbReference type="SUPFAM" id="SSF88659">
    <property type="entry name" value="Sigma3 and sigma4 domains of RNA polymerase sigma factors"/>
    <property type="match status" value="1"/>
</dbReference>
<evidence type="ECO:0000256" key="4">
    <source>
        <dbReference type="ARBA" id="ARBA00023125"/>
    </source>
</evidence>
<evidence type="ECO:0000256" key="2">
    <source>
        <dbReference type="ARBA" id="ARBA00023015"/>
    </source>
</evidence>
<feature type="domain" description="RNA polymerase sigma-70 region 2" evidence="7">
    <location>
        <begin position="9"/>
        <end position="75"/>
    </location>
</feature>
<protein>
    <submittedName>
        <fullName evidence="9">Sigma-70 family RNA polymerase sigma factor</fullName>
    </submittedName>
</protein>
<name>A0ABT4ALG6_9BACT</name>
<gene>
    <name evidence="9" type="ORF">OV287_45100</name>
</gene>
<evidence type="ECO:0000259" key="8">
    <source>
        <dbReference type="Pfam" id="PF08281"/>
    </source>
</evidence>
<dbReference type="InterPro" id="IPR007627">
    <property type="entry name" value="RNA_pol_sigma70_r2"/>
</dbReference>
<evidence type="ECO:0000313" key="10">
    <source>
        <dbReference type="Proteomes" id="UP001207654"/>
    </source>
</evidence>
<dbReference type="Pfam" id="PF04542">
    <property type="entry name" value="Sigma70_r2"/>
    <property type="match status" value="1"/>
</dbReference>